<comment type="catalytic activity">
    <reaction evidence="8">
        <text>2-deoxy-D-ribose 5-phosphate = D-glyceraldehyde 3-phosphate + acetaldehyde</text>
        <dbReference type="Rhea" id="RHEA:12821"/>
        <dbReference type="ChEBI" id="CHEBI:15343"/>
        <dbReference type="ChEBI" id="CHEBI:59776"/>
        <dbReference type="ChEBI" id="CHEBI:62877"/>
        <dbReference type="EC" id="4.1.2.4"/>
    </reaction>
</comment>
<feature type="active site" description="Schiff-base intermediate with acetaldehyde" evidence="9">
    <location>
        <position position="197"/>
    </location>
</feature>
<evidence type="ECO:0000256" key="6">
    <source>
        <dbReference type="ARBA" id="ARBA00031814"/>
    </source>
</evidence>
<dbReference type="GO" id="GO:0005737">
    <property type="term" value="C:cytoplasm"/>
    <property type="evidence" value="ECO:0007669"/>
    <property type="project" value="InterPro"/>
</dbReference>
<keyword evidence="11" id="KW-1185">Reference proteome</keyword>
<dbReference type="PANTHER" id="PTHR10889">
    <property type="entry name" value="DEOXYRIBOSE-PHOSPHATE ALDOLASE"/>
    <property type="match status" value="1"/>
</dbReference>
<sequence length="280" mass="30363">MAKFDFTAPVTFAELEKTVEQAKTEAKSASKDEIRSLIGYIDLTTLAGDDTKDRVQKLAARAVRPVESDPSLKCGAVCVYPARILDVKAKLAELNEKDVQIASVVGGFPSGQYHLKSRVLECQLAAEDGANELDTVINRAAALDGDWETVKSEIEQLKAAGKSAHLKVILATGELKSHEKIYKASWASILGGADFIKTSTGKEFVNATLEVAYVMLQAIKEYHTQTGKKIGFKPAGGIRTVQEALEFVKLVQIVLGNDWLTPKLFRIGASSLLDNVIQAL</sequence>
<dbReference type="Gene3D" id="3.20.20.70">
    <property type="entry name" value="Aldolase class I"/>
    <property type="match status" value="1"/>
</dbReference>
<dbReference type="GO" id="GO:0004139">
    <property type="term" value="F:deoxyribose-phosphate aldolase activity"/>
    <property type="evidence" value="ECO:0007669"/>
    <property type="project" value="UniProtKB-EC"/>
</dbReference>
<dbReference type="EMBL" id="CAJFCW020000002">
    <property type="protein sequence ID" value="CAG9098683.1"/>
    <property type="molecule type" value="Genomic_DNA"/>
</dbReference>
<keyword evidence="5 9" id="KW-0704">Schiff base</keyword>
<dbReference type="UniPathway" id="UPA00002">
    <property type="reaction ID" value="UER00468"/>
</dbReference>
<dbReference type="InterPro" id="IPR013785">
    <property type="entry name" value="Aldolase_TIM"/>
</dbReference>
<organism evidence="10 11">
    <name type="scientific">Bursaphelenchus okinawaensis</name>
    <dbReference type="NCBI Taxonomy" id="465554"/>
    <lineage>
        <taxon>Eukaryota</taxon>
        <taxon>Metazoa</taxon>
        <taxon>Ecdysozoa</taxon>
        <taxon>Nematoda</taxon>
        <taxon>Chromadorea</taxon>
        <taxon>Rhabditida</taxon>
        <taxon>Tylenchina</taxon>
        <taxon>Tylenchomorpha</taxon>
        <taxon>Aphelenchoidea</taxon>
        <taxon>Aphelenchoididae</taxon>
        <taxon>Bursaphelenchus</taxon>
    </lineage>
</organism>
<accession>A0A811KDR4</accession>
<name>A0A811KDR4_9BILA</name>
<dbReference type="GO" id="GO:0016052">
    <property type="term" value="P:carbohydrate catabolic process"/>
    <property type="evidence" value="ECO:0007669"/>
    <property type="project" value="TreeGrafter"/>
</dbReference>
<dbReference type="EC" id="4.1.2.4" evidence="3"/>
<protein>
    <recommendedName>
        <fullName evidence="3">deoxyribose-phosphate aldolase</fullName>
        <ecNumber evidence="3">4.1.2.4</ecNumber>
    </recommendedName>
    <alternativeName>
        <fullName evidence="7">2-deoxy-D-ribose 5-phosphate aldolase</fullName>
    </alternativeName>
    <alternativeName>
        <fullName evidence="6">Phosphodeoxyriboaldolase</fullName>
    </alternativeName>
</protein>
<dbReference type="GO" id="GO:0009264">
    <property type="term" value="P:deoxyribonucleotide catabolic process"/>
    <property type="evidence" value="ECO:0007669"/>
    <property type="project" value="InterPro"/>
</dbReference>
<dbReference type="EMBL" id="CAJFDH010000002">
    <property type="protein sequence ID" value="CAD5213018.1"/>
    <property type="molecule type" value="Genomic_DNA"/>
</dbReference>
<evidence type="ECO:0000256" key="8">
    <source>
        <dbReference type="ARBA" id="ARBA00048791"/>
    </source>
</evidence>
<evidence type="ECO:0000256" key="5">
    <source>
        <dbReference type="ARBA" id="ARBA00023270"/>
    </source>
</evidence>
<dbReference type="Proteomes" id="UP000614601">
    <property type="component" value="Unassembled WGS sequence"/>
</dbReference>
<dbReference type="Pfam" id="PF01791">
    <property type="entry name" value="DeoC"/>
    <property type="match status" value="1"/>
</dbReference>
<dbReference type="PANTHER" id="PTHR10889:SF3">
    <property type="entry name" value="DEOXYRIBOSE-PHOSPHATE ALDOLASE"/>
    <property type="match status" value="1"/>
</dbReference>
<feature type="active site" description="Proton donor/acceptor" evidence="9">
    <location>
        <position position="233"/>
    </location>
</feature>
<evidence type="ECO:0000256" key="4">
    <source>
        <dbReference type="ARBA" id="ARBA00023239"/>
    </source>
</evidence>
<dbReference type="InterPro" id="IPR011343">
    <property type="entry name" value="DeoC"/>
</dbReference>
<dbReference type="SMART" id="SM01133">
    <property type="entry name" value="DeoC"/>
    <property type="match status" value="1"/>
</dbReference>
<comment type="pathway">
    <text evidence="1">Carbohydrate degradation; 2-deoxy-D-ribose 1-phosphate degradation; D-glyceraldehyde 3-phosphate and acetaldehyde from 2-deoxy-alpha-D-ribose 1-phosphate: step 2/2.</text>
</comment>
<dbReference type="PIRSF" id="PIRSF001357">
    <property type="entry name" value="DeoC"/>
    <property type="match status" value="1"/>
</dbReference>
<dbReference type="OrthoDB" id="70823at2759"/>
<evidence type="ECO:0000256" key="1">
    <source>
        <dbReference type="ARBA" id="ARBA00004816"/>
    </source>
</evidence>
<comment type="similarity">
    <text evidence="2">Belongs to the DeoC/FbaB aldolase family. DeoC type 2 subfamily.</text>
</comment>
<evidence type="ECO:0000256" key="7">
    <source>
        <dbReference type="ARBA" id="ARBA00032755"/>
    </source>
</evidence>
<evidence type="ECO:0000313" key="10">
    <source>
        <dbReference type="EMBL" id="CAD5213018.1"/>
    </source>
</evidence>
<dbReference type="SUPFAM" id="SSF51569">
    <property type="entry name" value="Aldolase"/>
    <property type="match status" value="1"/>
</dbReference>
<gene>
    <name evidence="10" type="ORF">BOKJ2_LOCUS4819</name>
</gene>
<dbReference type="GO" id="GO:0046386">
    <property type="term" value="P:deoxyribose phosphate catabolic process"/>
    <property type="evidence" value="ECO:0007669"/>
    <property type="project" value="UniProtKB-UniPathway"/>
</dbReference>
<keyword evidence="4" id="KW-0456">Lyase</keyword>
<evidence type="ECO:0000256" key="9">
    <source>
        <dbReference type="PIRSR" id="PIRSR001357-50"/>
    </source>
</evidence>
<dbReference type="AlphaFoldDB" id="A0A811KDR4"/>
<proteinExistence type="inferred from homology"/>
<dbReference type="InterPro" id="IPR002915">
    <property type="entry name" value="DeoC/FbaB/LacD_aldolase"/>
</dbReference>
<evidence type="ECO:0000313" key="11">
    <source>
        <dbReference type="Proteomes" id="UP000614601"/>
    </source>
</evidence>
<dbReference type="Proteomes" id="UP000783686">
    <property type="component" value="Unassembled WGS sequence"/>
</dbReference>
<evidence type="ECO:0000256" key="3">
    <source>
        <dbReference type="ARBA" id="ARBA00012515"/>
    </source>
</evidence>
<evidence type="ECO:0000256" key="2">
    <source>
        <dbReference type="ARBA" id="ARBA00009473"/>
    </source>
</evidence>
<dbReference type="NCBIfam" id="TIGR00126">
    <property type="entry name" value="deoC"/>
    <property type="match status" value="1"/>
</dbReference>
<comment type="caution">
    <text evidence="10">The sequence shown here is derived from an EMBL/GenBank/DDBJ whole genome shotgun (WGS) entry which is preliminary data.</text>
</comment>
<reference evidence="10" key="1">
    <citation type="submission" date="2020-09" db="EMBL/GenBank/DDBJ databases">
        <authorList>
            <person name="Kikuchi T."/>
        </authorList>
    </citation>
    <scope>NUCLEOTIDE SEQUENCE</scope>
    <source>
        <strain evidence="10">SH1</strain>
    </source>
</reference>
<dbReference type="CDD" id="cd00959">
    <property type="entry name" value="DeoC"/>
    <property type="match status" value="1"/>
</dbReference>